<accession>A0A9N7GA82</accession>
<feature type="transmembrane region" description="Helical" evidence="9">
    <location>
        <begin position="249"/>
        <end position="269"/>
    </location>
</feature>
<evidence type="ECO:0000256" key="7">
    <source>
        <dbReference type="ARBA" id="ARBA00023136"/>
    </source>
</evidence>
<evidence type="ECO:0000256" key="3">
    <source>
        <dbReference type="ARBA" id="ARBA00022692"/>
    </source>
</evidence>
<name>A0A9N7GA82_RICCR</name>
<keyword evidence="5 13" id="KW-0067">ATP-binding</keyword>
<reference evidence="13" key="2">
    <citation type="submission" date="2022-05" db="EMBL/GenBank/DDBJ databases">
        <title>Tracking Rickettsia raoultii infection dynamics in vivo by bioorthogonal metabolic labeling.</title>
        <authorList>
            <person name="Zhu D.-Y."/>
            <person name="Jia N."/>
            <person name="Li C."/>
            <person name="Zhang M.-Z."/>
            <person name="Liu H.-B."/>
            <person name="Cao W.-C."/>
        </authorList>
    </citation>
    <scope>NUCLEOTIDE SEQUENCE</scope>
    <source>
        <strain evidence="13">BIME</strain>
    </source>
</reference>
<evidence type="ECO:0000256" key="2">
    <source>
        <dbReference type="ARBA" id="ARBA00005417"/>
    </source>
</evidence>
<dbReference type="GO" id="GO:0005524">
    <property type="term" value="F:ATP binding"/>
    <property type="evidence" value="ECO:0007669"/>
    <property type="project" value="UniProtKB-KW"/>
</dbReference>
<dbReference type="SUPFAM" id="SSF52540">
    <property type="entry name" value="P-loop containing nucleoside triphosphate hydrolases"/>
    <property type="match status" value="1"/>
</dbReference>
<gene>
    <name evidence="13" type="ORF">NBT09_06810</name>
    <name evidence="12" type="ORF">UQ52_03710</name>
</gene>
<dbReference type="Proteomes" id="UP000077462">
    <property type="component" value="Chromosome"/>
</dbReference>
<dbReference type="InterPro" id="IPR011527">
    <property type="entry name" value="ABC1_TM_dom"/>
</dbReference>
<dbReference type="RefSeq" id="WP_064464717.1">
    <property type="nucleotide sequence ID" value="NZ_CP010969.1"/>
</dbReference>
<dbReference type="EMBL" id="CP098324">
    <property type="protein sequence ID" value="URW77684.1"/>
    <property type="molecule type" value="Genomic_DNA"/>
</dbReference>
<dbReference type="PROSITE" id="PS50893">
    <property type="entry name" value="ABC_TRANSPORTER_2"/>
    <property type="match status" value="1"/>
</dbReference>
<comment type="similarity">
    <text evidence="2">Belongs to the ABC transporter superfamily.</text>
</comment>
<dbReference type="PANTHER" id="PTHR43394">
    <property type="entry name" value="ATP-DEPENDENT PERMEASE MDL1, MITOCHONDRIAL"/>
    <property type="match status" value="1"/>
</dbReference>
<keyword evidence="15" id="KW-1185">Reference proteome</keyword>
<dbReference type="InterPro" id="IPR039421">
    <property type="entry name" value="Type_1_exporter"/>
</dbReference>
<evidence type="ECO:0000256" key="9">
    <source>
        <dbReference type="SAM" id="Phobius"/>
    </source>
</evidence>
<evidence type="ECO:0000313" key="13">
    <source>
        <dbReference type="EMBL" id="URW77684.1"/>
    </source>
</evidence>
<dbReference type="InterPro" id="IPR036640">
    <property type="entry name" value="ABC1_TM_sf"/>
</dbReference>
<evidence type="ECO:0000259" key="11">
    <source>
        <dbReference type="PROSITE" id="PS50929"/>
    </source>
</evidence>
<evidence type="ECO:0000256" key="1">
    <source>
        <dbReference type="ARBA" id="ARBA00004651"/>
    </source>
</evidence>
<keyword evidence="4" id="KW-0547">Nucleotide-binding</keyword>
<sequence length="595" mass="68199">MSNPYLNLIYNVWHYGAPWRFAIIGYYLALIVAQIFLSLSPYAFGRAVDELQHFKPGQLTQIIFWLLAGVGLMLLFWLFHGPARVVERNVALKIQQAFRLNIYKQLMHLPLKWHQDHHSGNIITRINRSSAAIYRFADNQFSYIHTIVKFVTAMGFLLWISPPLGLISFFSSLFVMIVVILFDNKLVPLFYAENEVENHIGSVFFDYISNITTILTLRLGKLTHNNLFEHMMSIWPFFRKRVVLNEIKWFSMMILFTIVQTIILVSYVVHTLNKTETIMLGVVVMIFRYQCDINDVFQALSTHYGEIVRMNTDIKSIQPILDDIKKLTLFPKSSATVKQWHVIEVKNLTFHHTSEAARYVQIFNRIEFKIKRGEKIALIGLNGGGKSTLMNLLSGLYTPSHVDLKIDEVHFNSLEPLQTITTLIPQDPEIFENTIAFNITMDLPTELDKIHHVVKLSGFSNVLDTLPTGLKTDIREKGLNLSVGQKQRLALARGLFAARFSSLILMDEPTSSVDLPTEQEILLQIINDFSESAMIISLHRLHLLPNFDSVIMLNNGKVIASGSVSMLLNKSGPVRDLWQAYKQDYSKTKKDLKIL</sequence>
<evidence type="ECO:0000256" key="8">
    <source>
        <dbReference type="ARBA" id="ARBA00024725"/>
    </source>
</evidence>
<reference evidence="12 14" key="1">
    <citation type="journal article" date="2016" name="Genome Announc.">
        <title>Genome Sequence of the Tick-Borne Pathogen Rickettsia raoultii.</title>
        <authorList>
            <person name="El Karkouri K."/>
            <person name="Mediannikov O."/>
            <person name="Robert C."/>
            <person name="Raoult D."/>
            <person name="Fournier P.E."/>
        </authorList>
    </citation>
    <scope>NUCLEOTIDE SEQUENCE [LARGE SCALE GENOMIC DNA]</scope>
    <source>
        <strain evidence="12 14">Khabarovsk</strain>
    </source>
</reference>
<keyword evidence="3 9" id="KW-0812">Transmembrane</keyword>
<protein>
    <submittedName>
        <fullName evidence="12 13">ABC transporter</fullName>
    </submittedName>
</protein>
<feature type="transmembrane region" description="Helical" evidence="9">
    <location>
        <begin position="166"/>
        <end position="182"/>
    </location>
</feature>
<dbReference type="SUPFAM" id="SSF90123">
    <property type="entry name" value="ABC transporter transmembrane region"/>
    <property type="match status" value="1"/>
</dbReference>
<dbReference type="InterPro" id="IPR003593">
    <property type="entry name" value="AAA+_ATPase"/>
</dbReference>
<dbReference type="Pfam" id="PF00005">
    <property type="entry name" value="ABC_tran"/>
    <property type="match status" value="1"/>
</dbReference>
<comment type="function">
    <text evidence="8">Part of an ABC transporter complex. Transmembrane domains (TMD) form a pore in the inner membrane and the ATP-binding domain (NBD) is responsible for energy generation.</text>
</comment>
<feature type="domain" description="ABC transmembrane type-1" evidence="11">
    <location>
        <begin position="28"/>
        <end position="309"/>
    </location>
</feature>
<dbReference type="InterPro" id="IPR017871">
    <property type="entry name" value="ABC_transporter-like_CS"/>
</dbReference>
<feature type="transmembrane region" description="Helical" evidence="9">
    <location>
        <begin position="21"/>
        <end position="42"/>
    </location>
</feature>
<evidence type="ECO:0000313" key="12">
    <source>
        <dbReference type="EMBL" id="AJQ52386.1"/>
    </source>
</evidence>
<evidence type="ECO:0000256" key="5">
    <source>
        <dbReference type="ARBA" id="ARBA00022840"/>
    </source>
</evidence>
<dbReference type="GO" id="GO:0005886">
    <property type="term" value="C:plasma membrane"/>
    <property type="evidence" value="ECO:0007669"/>
    <property type="project" value="UniProtKB-SubCell"/>
</dbReference>
<evidence type="ECO:0000313" key="15">
    <source>
        <dbReference type="Proteomes" id="UP001056268"/>
    </source>
</evidence>
<proteinExistence type="inferred from homology"/>
<dbReference type="InterPro" id="IPR027417">
    <property type="entry name" value="P-loop_NTPase"/>
</dbReference>
<dbReference type="PROSITE" id="PS00211">
    <property type="entry name" value="ABC_TRANSPORTER_1"/>
    <property type="match status" value="1"/>
</dbReference>
<comment type="subcellular location">
    <subcellularLocation>
        <location evidence="1">Cell membrane</location>
        <topology evidence="1">Multi-pass membrane protein</topology>
    </subcellularLocation>
</comment>
<dbReference type="PANTHER" id="PTHR43394:SF1">
    <property type="entry name" value="ATP-BINDING CASSETTE SUB-FAMILY B MEMBER 10, MITOCHONDRIAL"/>
    <property type="match status" value="1"/>
</dbReference>
<feature type="transmembrane region" description="Helical" evidence="9">
    <location>
        <begin position="141"/>
        <end position="160"/>
    </location>
</feature>
<evidence type="ECO:0000256" key="6">
    <source>
        <dbReference type="ARBA" id="ARBA00022989"/>
    </source>
</evidence>
<dbReference type="AlphaFoldDB" id="A0A9N7GA82"/>
<dbReference type="GO" id="GO:0015421">
    <property type="term" value="F:ABC-type oligopeptide transporter activity"/>
    <property type="evidence" value="ECO:0007669"/>
    <property type="project" value="TreeGrafter"/>
</dbReference>
<evidence type="ECO:0000259" key="10">
    <source>
        <dbReference type="PROSITE" id="PS50893"/>
    </source>
</evidence>
<dbReference type="Gene3D" id="1.20.1560.10">
    <property type="entry name" value="ABC transporter type 1, transmembrane domain"/>
    <property type="match status" value="1"/>
</dbReference>
<dbReference type="SMART" id="SM00382">
    <property type="entry name" value="AAA"/>
    <property type="match status" value="1"/>
</dbReference>
<keyword evidence="6 9" id="KW-1133">Transmembrane helix</keyword>
<feature type="domain" description="ABC transporter" evidence="10">
    <location>
        <begin position="343"/>
        <end position="580"/>
    </location>
</feature>
<evidence type="ECO:0000313" key="14">
    <source>
        <dbReference type="Proteomes" id="UP000077462"/>
    </source>
</evidence>
<feature type="transmembrane region" description="Helical" evidence="9">
    <location>
        <begin position="62"/>
        <end position="79"/>
    </location>
</feature>
<keyword evidence="7 9" id="KW-0472">Membrane</keyword>
<dbReference type="EMBL" id="CP010969">
    <property type="protein sequence ID" value="AJQ52386.1"/>
    <property type="molecule type" value="Genomic_DNA"/>
</dbReference>
<dbReference type="GO" id="GO:0016887">
    <property type="term" value="F:ATP hydrolysis activity"/>
    <property type="evidence" value="ECO:0007669"/>
    <property type="project" value="InterPro"/>
</dbReference>
<dbReference type="Proteomes" id="UP001056268">
    <property type="component" value="Chromosome"/>
</dbReference>
<dbReference type="Pfam" id="PF00664">
    <property type="entry name" value="ABC_membrane"/>
    <property type="match status" value="1"/>
</dbReference>
<evidence type="ECO:0000256" key="4">
    <source>
        <dbReference type="ARBA" id="ARBA00022741"/>
    </source>
</evidence>
<organism evidence="12 14">
    <name type="scientific">Rickettsia conorii subsp. raoultii</name>
    <dbReference type="NCBI Taxonomy" id="369822"/>
    <lineage>
        <taxon>Bacteria</taxon>
        <taxon>Pseudomonadati</taxon>
        <taxon>Pseudomonadota</taxon>
        <taxon>Alphaproteobacteria</taxon>
        <taxon>Rickettsiales</taxon>
        <taxon>Rickettsiaceae</taxon>
        <taxon>Rickettsieae</taxon>
        <taxon>Rickettsia</taxon>
        <taxon>spotted fever group</taxon>
    </lineage>
</organism>
<dbReference type="Gene3D" id="3.40.50.300">
    <property type="entry name" value="P-loop containing nucleotide triphosphate hydrolases"/>
    <property type="match status" value="1"/>
</dbReference>
<dbReference type="PROSITE" id="PS50929">
    <property type="entry name" value="ABC_TM1F"/>
    <property type="match status" value="1"/>
</dbReference>
<dbReference type="InterPro" id="IPR003439">
    <property type="entry name" value="ABC_transporter-like_ATP-bd"/>
</dbReference>